<reference evidence="1" key="1">
    <citation type="submission" date="2022-03" db="EMBL/GenBank/DDBJ databases">
        <authorList>
            <person name="Sayadi A."/>
        </authorList>
    </citation>
    <scope>NUCLEOTIDE SEQUENCE</scope>
</reference>
<sequence length="41" mass="4867">MDKIRNETIRTKLETESILEHIEMKQPIWWGEHTGETSLGE</sequence>
<keyword evidence="2" id="KW-1185">Reference proteome</keyword>
<evidence type="ECO:0000313" key="2">
    <source>
        <dbReference type="Proteomes" id="UP001152888"/>
    </source>
</evidence>
<name>A0A9P0K6H9_ACAOB</name>
<gene>
    <name evidence="1" type="ORF">ACAOBT_LOCUS7998</name>
</gene>
<dbReference type="OrthoDB" id="6740956at2759"/>
<dbReference type="EMBL" id="CAKOFQ010006755">
    <property type="protein sequence ID" value="CAH1968681.1"/>
    <property type="molecule type" value="Genomic_DNA"/>
</dbReference>
<comment type="caution">
    <text evidence="1">The sequence shown here is derived from an EMBL/GenBank/DDBJ whole genome shotgun (WGS) entry which is preliminary data.</text>
</comment>
<protein>
    <submittedName>
        <fullName evidence="1">Uncharacterized protein</fullName>
    </submittedName>
</protein>
<accession>A0A9P0K6H9</accession>
<evidence type="ECO:0000313" key="1">
    <source>
        <dbReference type="EMBL" id="CAH1968681.1"/>
    </source>
</evidence>
<organism evidence="1 2">
    <name type="scientific">Acanthoscelides obtectus</name>
    <name type="common">Bean weevil</name>
    <name type="synonym">Bruchus obtectus</name>
    <dbReference type="NCBI Taxonomy" id="200917"/>
    <lineage>
        <taxon>Eukaryota</taxon>
        <taxon>Metazoa</taxon>
        <taxon>Ecdysozoa</taxon>
        <taxon>Arthropoda</taxon>
        <taxon>Hexapoda</taxon>
        <taxon>Insecta</taxon>
        <taxon>Pterygota</taxon>
        <taxon>Neoptera</taxon>
        <taxon>Endopterygota</taxon>
        <taxon>Coleoptera</taxon>
        <taxon>Polyphaga</taxon>
        <taxon>Cucujiformia</taxon>
        <taxon>Chrysomeloidea</taxon>
        <taxon>Chrysomelidae</taxon>
        <taxon>Bruchinae</taxon>
        <taxon>Bruchini</taxon>
        <taxon>Acanthoscelides</taxon>
    </lineage>
</organism>
<dbReference type="Proteomes" id="UP001152888">
    <property type="component" value="Unassembled WGS sequence"/>
</dbReference>
<proteinExistence type="predicted"/>
<dbReference type="AlphaFoldDB" id="A0A9P0K6H9"/>